<dbReference type="KEGG" id="hhl:Halha_1188"/>
<dbReference type="EMBL" id="CP003359">
    <property type="protein sequence ID" value="AGB41136.1"/>
    <property type="molecule type" value="Genomic_DNA"/>
</dbReference>
<keyword evidence="5" id="KW-0067">ATP-binding</keyword>
<proteinExistence type="inferred from homology"/>
<keyword evidence="2" id="KW-0808">Transferase</keyword>
<evidence type="ECO:0008006" key="11">
    <source>
        <dbReference type="Google" id="ProtNLM"/>
    </source>
</evidence>
<dbReference type="InterPro" id="IPR042213">
    <property type="entry name" value="NBD_C_sf"/>
</dbReference>
<dbReference type="OrthoDB" id="9778478at2"/>
<dbReference type="InterPro" id="IPR031475">
    <property type="entry name" value="NBD_C"/>
</dbReference>
<dbReference type="PATRIC" id="fig|748449.3.peg.1147"/>
<keyword evidence="3" id="KW-0547">Nucleotide-binding</keyword>
<feature type="domain" description="Four-carbon acid sugar kinase N-terminal" evidence="7">
    <location>
        <begin position="5"/>
        <end position="230"/>
    </location>
</feature>
<evidence type="ECO:0000256" key="5">
    <source>
        <dbReference type="ARBA" id="ARBA00022840"/>
    </source>
</evidence>
<organism evidence="9 10">
    <name type="scientific">Halobacteroides halobius (strain ATCC 35273 / DSM 5150 / MD-1)</name>
    <dbReference type="NCBI Taxonomy" id="748449"/>
    <lineage>
        <taxon>Bacteria</taxon>
        <taxon>Bacillati</taxon>
        <taxon>Bacillota</taxon>
        <taxon>Clostridia</taxon>
        <taxon>Halanaerobiales</taxon>
        <taxon>Halobacteroidaceae</taxon>
        <taxon>Halobacteroides</taxon>
    </lineage>
</organism>
<evidence type="ECO:0000313" key="10">
    <source>
        <dbReference type="Proteomes" id="UP000010880"/>
    </source>
</evidence>
<dbReference type="Proteomes" id="UP000010880">
    <property type="component" value="Chromosome"/>
</dbReference>
<dbReference type="HOGENOM" id="CLU_029424_0_1_9"/>
<evidence type="ECO:0000259" key="8">
    <source>
        <dbReference type="Pfam" id="PF17042"/>
    </source>
</evidence>
<dbReference type="Gene3D" id="3.40.50.10840">
    <property type="entry name" value="Putative sugar-binding, N-terminal domain"/>
    <property type="match status" value="1"/>
</dbReference>
<dbReference type="SUPFAM" id="SSF142764">
    <property type="entry name" value="YgbK-like"/>
    <property type="match status" value="1"/>
</dbReference>
<evidence type="ECO:0000256" key="1">
    <source>
        <dbReference type="ARBA" id="ARBA00005715"/>
    </source>
</evidence>
<keyword evidence="6" id="KW-0119">Carbohydrate metabolism</keyword>
<evidence type="ECO:0000256" key="4">
    <source>
        <dbReference type="ARBA" id="ARBA00022777"/>
    </source>
</evidence>
<dbReference type="GO" id="GO:0005524">
    <property type="term" value="F:ATP binding"/>
    <property type="evidence" value="ECO:0007669"/>
    <property type="project" value="UniProtKB-KW"/>
</dbReference>
<reference evidence="10" key="1">
    <citation type="submission" date="2012-02" db="EMBL/GenBank/DDBJ databases">
        <title>The complete genome of Halobacteroides halobius DSM 5150.</title>
        <authorList>
            <person name="Lucas S."/>
            <person name="Copeland A."/>
            <person name="Lapidus A."/>
            <person name="Glavina del Rio T."/>
            <person name="Dalin E."/>
            <person name="Tice H."/>
            <person name="Bruce D."/>
            <person name="Goodwin L."/>
            <person name="Pitluck S."/>
            <person name="Peters L."/>
            <person name="Mikhailova N."/>
            <person name="Gu W."/>
            <person name="Kyrpides N."/>
            <person name="Mavromatis K."/>
            <person name="Ivanova N."/>
            <person name="Brettin T."/>
            <person name="Detter J.C."/>
            <person name="Han C."/>
            <person name="Larimer F."/>
            <person name="Land M."/>
            <person name="Hauser L."/>
            <person name="Markowitz V."/>
            <person name="Cheng J.-F."/>
            <person name="Hugenholtz P."/>
            <person name="Woyke T."/>
            <person name="Wu D."/>
            <person name="Tindall B."/>
            <person name="Pomrenke H."/>
            <person name="Brambilla E."/>
            <person name="Klenk H.-P."/>
            <person name="Eisen J.A."/>
        </authorList>
    </citation>
    <scope>NUCLEOTIDE SEQUENCE [LARGE SCALE GENOMIC DNA]</scope>
    <source>
        <strain evidence="10">ATCC 35273 / DSM 5150 / MD-1</strain>
    </source>
</reference>
<dbReference type="InterPro" id="IPR010737">
    <property type="entry name" value="4-carb_acid_sugar_kinase_N"/>
</dbReference>
<evidence type="ECO:0000256" key="3">
    <source>
        <dbReference type="ARBA" id="ARBA00022741"/>
    </source>
</evidence>
<dbReference type="Gene3D" id="3.40.980.20">
    <property type="entry name" value="Four-carbon acid sugar kinase, nucleotide binding domain"/>
    <property type="match status" value="1"/>
</dbReference>
<dbReference type="AlphaFoldDB" id="L0K7Y6"/>
<comment type="similarity">
    <text evidence="1">Belongs to the four-carbon acid sugar kinase family.</text>
</comment>
<keyword evidence="4" id="KW-0418">Kinase</keyword>
<dbReference type="GO" id="GO:0016301">
    <property type="term" value="F:kinase activity"/>
    <property type="evidence" value="ECO:0007669"/>
    <property type="project" value="UniProtKB-KW"/>
</dbReference>
<accession>L0K7Y6</accession>
<evidence type="ECO:0000256" key="6">
    <source>
        <dbReference type="ARBA" id="ARBA00023277"/>
    </source>
</evidence>
<keyword evidence="10" id="KW-1185">Reference proteome</keyword>
<evidence type="ECO:0000259" key="7">
    <source>
        <dbReference type="Pfam" id="PF07005"/>
    </source>
</evidence>
<name>L0K7Y6_HALHC</name>
<sequence length="433" mass="46183">MANKLAVIADDFTGANDTGVQFSKAGLKTLVTSQLETIDQLDYKADVVVIDTNSRADQPATAYKKVAQATQQLQELGIDYIYKKLDSTLRGNIGAEIEGALVAGGYELAIVAPALPATDRTTIGGNQLVQGVPLEETEIAHDPVTPVNRSYIPDIIGEQTTKEVVAINLKDLLKGADYLVQLIEEKAESGAEIIVVDATTSKDLEIITATLNLLEADCLLVGSAGFAESLPVGLNLVTSEKEEVTKSKGSILGIAGSVSDITRGQVNYAQQELDNLSVIDIQLADVLQNNYQVELDRVISAVDKLITADQDIIIRSAKDNDLVAKAKQLGKKNGLTGIEVSNRIARFLGEVAKYFYVANKIEGIFLTGGDIAVKSAALIGAEATVIKDEILPGIPRGRFLGTDLPQIPVVTKAGAFGNEEALVEIIAELKRRN</sequence>
<dbReference type="Pfam" id="PF17042">
    <property type="entry name" value="NBD_C"/>
    <property type="match status" value="1"/>
</dbReference>
<dbReference type="Pfam" id="PF07005">
    <property type="entry name" value="SBD_N"/>
    <property type="match status" value="1"/>
</dbReference>
<protein>
    <recommendedName>
        <fullName evidence="11">Type III effector Hrp-dependent outer protein</fullName>
    </recommendedName>
</protein>
<dbReference type="STRING" id="748449.Halha_1188"/>
<evidence type="ECO:0000313" key="9">
    <source>
        <dbReference type="EMBL" id="AGB41136.1"/>
    </source>
</evidence>
<dbReference type="eggNOG" id="COG3395">
    <property type="taxonomic scope" value="Bacteria"/>
</dbReference>
<dbReference type="RefSeq" id="WP_015326859.1">
    <property type="nucleotide sequence ID" value="NC_019978.1"/>
</dbReference>
<feature type="domain" description="Four-carbon acid sugar kinase nucleotide binding" evidence="8">
    <location>
        <begin position="252"/>
        <end position="422"/>
    </location>
</feature>
<gene>
    <name evidence="9" type="ordered locus">Halha_1188</name>
</gene>
<evidence type="ECO:0000256" key="2">
    <source>
        <dbReference type="ARBA" id="ARBA00022679"/>
    </source>
</evidence>
<dbReference type="InterPro" id="IPR037051">
    <property type="entry name" value="4-carb_acid_sugar_kinase_N_sf"/>
</dbReference>